<dbReference type="Proteomes" id="UP000216363">
    <property type="component" value="Unassembled WGS sequence"/>
</dbReference>
<dbReference type="InterPro" id="IPR050471">
    <property type="entry name" value="AB_hydrolase"/>
</dbReference>
<dbReference type="Pfam" id="PF00561">
    <property type="entry name" value="Abhydrolase_1"/>
    <property type="match status" value="1"/>
</dbReference>
<dbReference type="PRINTS" id="PR00111">
    <property type="entry name" value="ABHYDROLASE"/>
</dbReference>
<dbReference type="SUPFAM" id="SSF53474">
    <property type="entry name" value="alpha/beta-Hydrolases"/>
    <property type="match status" value="1"/>
</dbReference>
<evidence type="ECO:0000313" key="2">
    <source>
        <dbReference type="EMBL" id="OYR25927.1"/>
    </source>
</evidence>
<proteinExistence type="predicted"/>
<reference evidence="2 3" key="1">
    <citation type="submission" date="2017-07" db="EMBL/GenBank/DDBJ databases">
        <title>Draft genome of Ochrobactrum lupini type strain LUP21.</title>
        <authorList>
            <person name="Krzyzanowska D.M."/>
            <person name="Jafra S."/>
        </authorList>
    </citation>
    <scope>NUCLEOTIDE SEQUENCE [LARGE SCALE GENOMIC DNA]</scope>
    <source>
        <strain evidence="2 3">LUP21</strain>
    </source>
</reference>
<protein>
    <submittedName>
        <fullName evidence="2">Ndr family protein</fullName>
    </submittedName>
</protein>
<sequence length="280" mass="29955">MQKNAIAQKATSNELSFATASDGTSIAYRRSGRSGKQKVLLLHSLALDGTVWDGVADELDDDAEVIRIDCRGHGASGKPPGPYTVDLLAEDAADILALLGWEEVIVAGCSMGGCVAQAFAANHPKRTAALALIDTTAWYGPTALQDWDERAKKARADGFASMAQFQTTRWFGDAYRDRHPDIVQRYMTTFSGNDIDAYASTCKMMGTLDLRVASSTIKVPTAVIVGEEDYAAPLAMAKALHGLVEDSTLTILANARHLTPIECPGPIASEIRGLAARLKN</sequence>
<dbReference type="InterPro" id="IPR029058">
    <property type="entry name" value="AB_hydrolase_fold"/>
</dbReference>
<name>A0A256GFJ7_9HYPH</name>
<accession>A0A256GFJ7</accession>
<evidence type="ECO:0000259" key="1">
    <source>
        <dbReference type="Pfam" id="PF00561"/>
    </source>
</evidence>
<dbReference type="PANTHER" id="PTHR43433">
    <property type="entry name" value="HYDROLASE, ALPHA/BETA FOLD FAMILY PROTEIN"/>
    <property type="match status" value="1"/>
</dbReference>
<dbReference type="EMBL" id="NNRN01000056">
    <property type="protein sequence ID" value="OYR25927.1"/>
    <property type="molecule type" value="Genomic_DNA"/>
</dbReference>
<comment type="caution">
    <text evidence="2">The sequence shown here is derived from an EMBL/GenBank/DDBJ whole genome shotgun (WGS) entry which is preliminary data.</text>
</comment>
<organism evidence="2 3">
    <name type="scientific">Brucella lupini</name>
    <dbReference type="NCBI Taxonomy" id="255457"/>
    <lineage>
        <taxon>Bacteria</taxon>
        <taxon>Pseudomonadati</taxon>
        <taxon>Pseudomonadota</taxon>
        <taxon>Alphaproteobacteria</taxon>
        <taxon>Hyphomicrobiales</taxon>
        <taxon>Brucellaceae</taxon>
        <taxon>Brucella/Ochrobactrum group</taxon>
        <taxon>Brucella</taxon>
    </lineage>
</organism>
<gene>
    <name evidence="2" type="ORF">CES86_3981</name>
</gene>
<dbReference type="AlphaFoldDB" id="A0A256GFJ7"/>
<dbReference type="PANTHER" id="PTHR43433:SF5">
    <property type="entry name" value="AB HYDROLASE-1 DOMAIN-CONTAINING PROTEIN"/>
    <property type="match status" value="1"/>
</dbReference>
<dbReference type="RefSeq" id="WP_094515299.1">
    <property type="nucleotide sequence ID" value="NZ_JBHEEP010000020.1"/>
</dbReference>
<dbReference type="InterPro" id="IPR000073">
    <property type="entry name" value="AB_hydrolase_1"/>
</dbReference>
<evidence type="ECO:0000313" key="3">
    <source>
        <dbReference type="Proteomes" id="UP000216363"/>
    </source>
</evidence>
<dbReference type="Gene3D" id="3.40.50.1820">
    <property type="entry name" value="alpha/beta hydrolase"/>
    <property type="match status" value="1"/>
</dbReference>
<feature type="domain" description="AB hydrolase-1" evidence="1">
    <location>
        <begin position="39"/>
        <end position="262"/>
    </location>
</feature>